<evidence type="ECO:0008006" key="3">
    <source>
        <dbReference type="Google" id="ProtNLM"/>
    </source>
</evidence>
<gene>
    <name evidence="1" type="ORF">DSAG12_03738</name>
</gene>
<dbReference type="KEGG" id="psyt:DSAG12_03738"/>
<reference evidence="1 2" key="2">
    <citation type="journal article" date="2024" name="Int. J. Syst. Evol. Microbiol.">
        <title>Promethearchaeum syntrophicum gen. nov., sp. nov., an anaerobic, obligately syntrophic archaeon, the first isolate of the lineage 'Asgard' archaea, and proposal of the new archaeal phylum Promethearchaeota phyl. nov. and kingdom Promethearchaeati regn. nov.</title>
        <authorList>
            <person name="Imachi H."/>
            <person name="Nobu M.K."/>
            <person name="Kato S."/>
            <person name="Takaki Y."/>
            <person name="Miyazaki M."/>
            <person name="Miyata M."/>
            <person name="Ogawara M."/>
            <person name="Saito Y."/>
            <person name="Sakai S."/>
            <person name="Tahara Y.O."/>
            <person name="Takano Y."/>
            <person name="Tasumi E."/>
            <person name="Uematsu K."/>
            <person name="Yoshimura T."/>
            <person name="Itoh T."/>
            <person name="Ohkuma M."/>
            <person name="Takai K."/>
        </authorList>
    </citation>
    <scope>NUCLEOTIDE SEQUENCE [LARGE SCALE GENOMIC DNA]</scope>
    <source>
        <strain evidence="1 2">MK-D1</strain>
    </source>
</reference>
<protein>
    <recommendedName>
        <fullName evidence="3">ArnR1-like winged helix-turn-helix domain-containing protein</fullName>
    </recommendedName>
</protein>
<evidence type="ECO:0000313" key="2">
    <source>
        <dbReference type="Proteomes" id="UP000321408"/>
    </source>
</evidence>
<reference evidence="1 2" key="1">
    <citation type="journal article" date="2020" name="Nature">
        <title>Isolation of an archaeon at the prokaryote-eukaryote interface.</title>
        <authorList>
            <person name="Imachi H."/>
            <person name="Nobu M.K."/>
            <person name="Nakahara N."/>
            <person name="Morono Y."/>
            <person name="Ogawara M."/>
            <person name="Takaki Y."/>
            <person name="Takano Y."/>
            <person name="Uematsu K."/>
            <person name="Ikuta T."/>
            <person name="Ito M."/>
            <person name="Matsui Y."/>
            <person name="Miyazaki M."/>
            <person name="Murata K."/>
            <person name="Saito Y."/>
            <person name="Sakai S."/>
            <person name="Song C."/>
            <person name="Tasumi E."/>
            <person name="Yamanaka Y."/>
            <person name="Yamaguchi T."/>
            <person name="Kamagata Y."/>
            <person name="Tamaki H."/>
            <person name="Takai K."/>
        </authorList>
    </citation>
    <scope>NUCLEOTIDE SEQUENCE [LARGE SCALE GENOMIC DNA]</scope>
    <source>
        <strain evidence="1 2">MK-D1</strain>
    </source>
</reference>
<organism evidence="1 2">
    <name type="scientific">Promethearchaeum syntrophicum</name>
    <dbReference type="NCBI Taxonomy" id="2594042"/>
    <lineage>
        <taxon>Archaea</taxon>
        <taxon>Promethearchaeati</taxon>
        <taxon>Promethearchaeota</taxon>
        <taxon>Promethearchaeia</taxon>
        <taxon>Promethearchaeales</taxon>
        <taxon>Promethearchaeaceae</taxon>
        <taxon>Promethearchaeum</taxon>
    </lineage>
</organism>
<name>A0A5B9DGL8_9ARCH</name>
<dbReference type="Gene3D" id="1.10.10.10">
    <property type="entry name" value="Winged helix-like DNA-binding domain superfamily/Winged helix DNA-binding domain"/>
    <property type="match status" value="1"/>
</dbReference>
<sequence>MPSSTKKYRSALIIIQSILEQLIKAGMEEGIVKSTIYKSVGLKTMIGDKYLEQLITAGYVSVKEEKWGKERTRQKIYINKRGLHRFQWFMKLSSELDI</sequence>
<keyword evidence="2" id="KW-1185">Reference proteome</keyword>
<dbReference type="Proteomes" id="UP000321408">
    <property type="component" value="Chromosome"/>
</dbReference>
<proteinExistence type="predicted"/>
<dbReference type="InterPro" id="IPR036388">
    <property type="entry name" value="WH-like_DNA-bd_sf"/>
</dbReference>
<dbReference type="EMBL" id="CP042905">
    <property type="protein sequence ID" value="QEE17900.2"/>
    <property type="molecule type" value="Genomic_DNA"/>
</dbReference>
<accession>A0A5B9DGL8</accession>
<dbReference type="AlphaFoldDB" id="A0A5B9DGL8"/>
<evidence type="ECO:0000313" key="1">
    <source>
        <dbReference type="EMBL" id="QEE17900.2"/>
    </source>
</evidence>